<accession>A0A1L9P3I6</accession>
<evidence type="ECO:0000256" key="1">
    <source>
        <dbReference type="SAM" id="Phobius"/>
    </source>
</evidence>
<gene>
    <name evidence="2" type="ORF">ASPVEDRAFT_218388</name>
</gene>
<sequence length="145" mass="15476">MSWISRGDFNFSTCYPSPPPYSRVSVSSSSRLALTADTSPRLAATIALTCTYLLFVVPLSPPSFLCCFALPIVFPSTRRQSLVSLIADSLWGLGLPLSLGGYNLARSSTCSSSRQSTPSSPRFFPISLTLDSCLVPCGTDALVLV</sequence>
<dbReference type="GeneID" id="63724985"/>
<feature type="transmembrane region" description="Helical" evidence="1">
    <location>
        <begin position="82"/>
        <end position="105"/>
    </location>
</feature>
<dbReference type="VEuPathDB" id="FungiDB:ASPVEDRAFT_218388"/>
<name>A0A1L9P3I6_ASPVE</name>
<protein>
    <submittedName>
        <fullName evidence="2">Uncharacterized protein</fullName>
    </submittedName>
</protein>
<keyword evidence="1" id="KW-0812">Transmembrane</keyword>
<organism evidence="2 3">
    <name type="scientific">Aspergillus versicolor CBS 583.65</name>
    <dbReference type="NCBI Taxonomy" id="1036611"/>
    <lineage>
        <taxon>Eukaryota</taxon>
        <taxon>Fungi</taxon>
        <taxon>Dikarya</taxon>
        <taxon>Ascomycota</taxon>
        <taxon>Pezizomycotina</taxon>
        <taxon>Eurotiomycetes</taxon>
        <taxon>Eurotiomycetidae</taxon>
        <taxon>Eurotiales</taxon>
        <taxon>Aspergillaceae</taxon>
        <taxon>Aspergillus</taxon>
        <taxon>Aspergillus subgen. Nidulantes</taxon>
    </lineage>
</organism>
<keyword evidence="3" id="KW-1185">Reference proteome</keyword>
<dbReference type="EMBL" id="KV878125">
    <property type="protein sequence ID" value="OJI96097.1"/>
    <property type="molecule type" value="Genomic_DNA"/>
</dbReference>
<evidence type="ECO:0000313" key="3">
    <source>
        <dbReference type="Proteomes" id="UP000184073"/>
    </source>
</evidence>
<evidence type="ECO:0000313" key="2">
    <source>
        <dbReference type="EMBL" id="OJI96097.1"/>
    </source>
</evidence>
<dbReference type="AlphaFoldDB" id="A0A1L9P3I6"/>
<keyword evidence="1" id="KW-0472">Membrane</keyword>
<dbReference type="Proteomes" id="UP000184073">
    <property type="component" value="Unassembled WGS sequence"/>
</dbReference>
<proteinExistence type="predicted"/>
<reference evidence="3" key="1">
    <citation type="journal article" date="2017" name="Genome Biol.">
        <title>Comparative genomics reveals high biological diversity and specific adaptations in the industrially and medically important fungal genus Aspergillus.</title>
        <authorList>
            <person name="de Vries R.P."/>
            <person name="Riley R."/>
            <person name="Wiebenga A."/>
            <person name="Aguilar-Osorio G."/>
            <person name="Amillis S."/>
            <person name="Uchima C.A."/>
            <person name="Anderluh G."/>
            <person name="Asadollahi M."/>
            <person name="Askin M."/>
            <person name="Barry K."/>
            <person name="Battaglia E."/>
            <person name="Bayram O."/>
            <person name="Benocci T."/>
            <person name="Braus-Stromeyer S.A."/>
            <person name="Caldana C."/>
            <person name="Canovas D."/>
            <person name="Cerqueira G.C."/>
            <person name="Chen F."/>
            <person name="Chen W."/>
            <person name="Choi C."/>
            <person name="Clum A."/>
            <person name="Dos Santos R.A."/>
            <person name="Damasio A.R."/>
            <person name="Diallinas G."/>
            <person name="Emri T."/>
            <person name="Fekete E."/>
            <person name="Flipphi M."/>
            <person name="Freyberg S."/>
            <person name="Gallo A."/>
            <person name="Gournas C."/>
            <person name="Habgood R."/>
            <person name="Hainaut M."/>
            <person name="Harispe M.L."/>
            <person name="Henrissat B."/>
            <person name="Hilden K.S."/>
            <person name="Hope R."/>
            <person name="Hossain A."/>
            <person name="Karabika E."/>
            <person name="Karaffa L."/>
            <person name="Karanyi Z."/>
            <person name="Krasevec N."/>
            <person name="Kuo A."/>
            <person name="Kusch H."/>
            <person name="LaButti K."/>
            <person name="Lagendijk E.L."/>
            <person name="Lapidus A."/>
            <person name="Levasseur A."/>
            <person name="Lindquist E."/>
            <person name="Lipzen A."/>
            <person name="Logrieco A.F."/>
            <person name="MacCabe A."/>
            <person name="Maekelae M.R."/>
            <person name="Malavazi I."/>
            <person name="Melin P."/>
            <person name="Meyer V."/>
            <person name="Mielnichuk N."/>
            <person name="Miskei M."/>
            <person name="Molnar A.P."/>
            <person name="Mule G."/>
            <person name="Ngan C.Y."/>
            <person name="Orejas M."/>
            <person name="Orosz E."/>
            <person name="Ouedraogo J.P."/>
            <person name="Overkamp K.M."/>
            <person name="Park H.-S."/>
            <person name="Perrone G."/>
            <person name="Piumi F."/>
            <person name="Punt P.J."/>
            <person name="Ram A.F."/>
            <person name="Ramon A."/>
            <person name="Rauscher S."/>
            <person name="Record E."/>
            <person name="Riano-Pachon D.M."/>
            <person name="Robert V."/>
            <person name="Roehrig J."/>
            <person name="Ruller R."/>
            <person name="Salamov A."/>
            <person name="Salih N.S."/>
            <person name="Samson R.A."/>
            <person name="Sandor E."/>
            <person name="Sanguinetti M."/>
            <person name="Schuetze T."/>
            <person name="Sepcic K."/>
            <person name="Shelest E."/>
            <person name="Sherlock G."/>
            <person name="Sophianopoulou V."/>
            <person name="Squina F.M."/>
            <person name="Sun H."/>
            <person name="Susca A."/>
            <person name="Todd R.B."/>
            <person name="Tsang A."/>
            <person name="Unkles S.E."/>
            <person name="van de Wiele N."/>
            <person name="van Rossen-Uffink D."/>
            <person name="Oliveira J.V."/>
            <person name="Vesth T.C."/>
            <person name="Visser J."/>
            <person name="Yu J.-H."/>
            <person name="Zhou M."/>
            <person name="Andersen M.R."/>
            <person name="Archer D.B."/>
            <person name="Baker S.E."/>
            <person name="Benoit I."/>
            <person name="Brakhage A.A."/>
            <person name="Braus G.H."/>
            <person name="Fischer R."/>
            <person name="Frisvad J.C."/>
            <person name="Goldman G.H."/>
            <person name="Houbraken J."/>
            <person name="Oakley B."/>
            <person name="Pocsi I."/>
            <person name="Scazzocchio C."/>
            <person name="Seiboth B."/>
            <person name="vanKuyk P.A."/>
            <person name="Wortman J."/>
            <person name="Dyer P.S."/>
            <person name="Grigoriev I.V."/>
        </authorList>
    </citation>
    <scope>NUCLEOTIDE SEQUENCE [LARGE SCALE GENOMIC DNA]</scope>
    <source>
        <strain evidence="3">CBS 583.65</strain>
    </source>
</reference>
<feature type="transmembrane region" description="Helical" evidence="1">
    <location>
        <begin position="42"/>
        <end position="70"/>
    </location>
</feature>
<dbReference type="RefSeq" id="XP_040661860.1">
    <property type="nucleotide sequence ID" value="XM_040809474.1"/>
</dbReference>
<keyword evidence="1" id="KW-1133">Transmembrane helix</keyword>